<dbReference type="SUPFAM" id="SSF51735">
    <property type="entry name" value="NAD(P)-binding Rossmann-fold domains"/>
    <property type="match status" value="1"/>
</dbReference>
<evidence type="ECO:0000313" key="5">
    <source>
        <dbReference type="Proteomes" id="UP000018951"/>
    </source>
</evidence>
<keyword evidence="2" id="KW-0560">Oxidoreductase</keyword>
<keyword evidence="5" id="KW-1185">Reference proteome</keyword>
<dbReference type="GO" id="GO:0003960">
    <property type="term" value="F:quinone reductase (NADPH) activity"/>
    <property type="evidence" value="ECO:0007669"/>
    <property type="project" value="TreeGrafter"/>
</dbReference>
<dbReference type="InterPro" id="IPR013154">
    <property type="entry name" value="ADH-like_N"/>
</dbReference>
<dbReference type="AlphaFoldDB" id="W2UZ00"/>
<feature type="domain" description="Enoyl reductase (ER)" evidence="3">
    <location>
        <begin position="12"/>
        <end position="321"/>
    </location>
</feature>
<name>W2UZ00_9RICK</name>
<dbReference type="PANTHER" id="PTHR48106:SF13">
    <property type="entry name" value="QUINONE OXIDOREDUCTASE-RELATED"/>
    <property type="match status" value="1"/>
</dbReference>
<proteinExistence type="predicted"/>
<dbReference type="PANTHER" id="PTHR48106">
    <property type="entry name" value="QUINONE OXIDOREDUCTASE PIG3-RELATED"/>
    <property type="match status" value="1"/>
</dbReference>
<dbReference type="InterPro" id="IPR013149">
    <property type="entry name" value="ADH-like_C"/>
</dbReference>
<dbReference type="GO" id="GO:0035925">
    <property type="term" value="F:mRNA 3'-UTR AU-rich region binding"/>
    <property type="evidence" value="ECO:0007669"/>
    <property type="project" value="TreeGrafter"/>
</dbReference>
<dbReference type="Proteomes" id="UP000018951">
    <property type="component" value="Unassembled WGS sequence"/>
</dbReference>
<dbReference type="InterPro" id="IPR036291">
    <property type="entry name" value="NAD(P)-bd_dom_sf"/>
</dbReference>
<keyword evidence="1" id="KW-0521">NADP</keyword>
<evidence type="ECO:0000256" key="1">
    <source>
        <dbReference type="ARBA" id="ARBA00022857"/>
    </source>
</evidence>
<dbReference type="Gene3D" id="3.40.50.720">
    <property type="entry name" value="NAD(P)-binding Rossmann-like Domain"/>
    <property type="match status" value="1"/>
</dbReference>
<dbReference type="Pfam" id="PF00107">
    <property type="entry name" value="ADH_zinc_N"/>
    <property type="match status" value="1"/>
</dbReference>
<evidence type="ECO:0000313" key="4">
    <source>
        <dbReference type="EMBL" id="ETO91351.1"/>
    </source>
</evidence>
<dbReference type="GO" id="GO:0070402">
    <property type="term" value="F:NADPH binding"/>
    <property type="evidence" value="ECO:0007669"/>
    <property type="project" value="TreeGrafter"/>
</dbReference>
<dbReference type="STRING" id="1401685.P857_262"/>
<sequence>MVKAVLLNKACDAQDLKLQDISMPKLVNRQVLVRNTYLGVNYTDIAQRSGAYKIDFPNVIGVEAVGVIEEMAPSVPNNLKVGQRVGYCTIPYGAYTEKRVINYEYLIPIPKEITDQQVVGYMFKALMANILLFKVVVPNTVIPSLLFDAASCTGVIISQIAKIYNIKLSGMVSNKSDVKIAKKNGCVEVFVMNGDVVKEIKETHPKGFLNIMDSVYSKETFSLSTQIIQDQGIYIMYDSLLSRNMKFDWRDIRKSSAYFVSPSFFNVYSDLVLLQTVVQDLFKLVIDGKVQVNILAEYLLNQVGKAHKFIEDKKDVGGSVIIKV</sequence>
<dbReference type="SUPFAM" id="SSF50129">
    <property type="entry name" value="GroES-like"/>
    <property type="match status" value="1"/>
</dbReference>
<dbReference type="InterPro" id="IPR020843">
    <property type="entry name" value="ER"/>
</dbReference>
<organism evidence="4 5">
    <name type="scientific">Candidatus Xenolissoclinum pacificiensis L6</name>
    <dbReference type="NCBI Taxonomy" id="1401685"/>
    <lineage>
        <taxon>Bacteria</taxon>
        <taxon>Pseudomonadati</taxon>
        <taxon>Pseudomonadota</taxon>
        <taxon>Alphaproteobacteria</taxon>
        <taxon>Rickettsiales</taxon>
        <taxon>Anaplasmataceae</taxon>
        <taxon>Candidatus Xenolissoclinum</taxon>
    </lineage>
</organism>
<protein>
    <submittedName>
        <fullName evidence="4">Alcohol dehydrogenase GroES-like domain protein</fullName>
    </submittedName>
</protein>
<evidence type="ECO:0000259" key="3">
    <source>
        <dbReference type="SMART" id="SM00829"/>
    </source>
</evidence>
<dbReference type="SMART" id="SM00829">
    <property type="entry name" value="PKS_ER"/>
    <property type="match status" value="1"/>
</dbReference>
<evidence type="ECO:0000256" key="2">
    <source>
        <dbReference type="ARBA" id="ARBA00023002"/>
    </source>
</evidence>
<dbReference type="Gene3D" id="3.90.180.10">
    <property type="entry name" value="Medium-chain alcohol dehydrogenases, catalytic domain"/>
    <property type="match status" value="1"/>
</dbReference>
<comment type="caution">
    <text evidence="4">The sequence shown here is derived from an EMBL/GenBank/DDBJ whole genome shotgun (WGS) entry which is preliminary data.</text>
</comment>
<dbReference type="EMBL" id="AXCJ01000005">
    <property type="protein sequence ID" value="ETO91351.1"/>
    <property type="molecule type" value="Genomic_DNA"/>
</dbReference>
<dbReference type="GO" id="GO:0005829">
    <property type="term" value="C:cytosol"/>
    <property type="evidence" value="ECO:0007669"/>
    <property type="project" value="TreeGrafter"/>
</dbReference>
<accession>W2UZ00</accession>
<dbReference type="InterPro" id="IPR011032">
    <property type="entry name" value="GroES-like_sf"/>
</dbReference>
<reference evidence="4 5" key="1">
    <citation type="journal article" date="2013" name="PLoS ONE">
        <title>Bacterial endosymbiosis in a chordate host: long-term co-evolution and conservation of secondary metabolism.</title>
        <authorList>
            <person name="Kwan J.C."/>
            <person name="Schmidt E.W."/>
        </authorList>
    </citation>
    <scope>NUCLEOTIDE SEQUENCE [LARGE SCALE GENOMIC DNA]</scope>
    <source>
        <strain evidence="5">L6</strain>
    </source>
</reference>
<dbReference type="Pfam" id="PF08240">
    <property type="entry name" value="ADH_N"/>
    <property type="match status" value="1"/>
</dbReference>
<gene>
    <name evidence="4" type="ORF">P857_262</name>
</gene>